<evidence type="ECO:0000259" key="18">
    <source>
        <dbReference type="Pfam" id="PF22700"/>
    </source>
</evidence>
<dbReference type="SUPFAM" id="SSF55060">
    <property type="entry name" value="GHMP Kinase, C-terminal domain"/>
    <property type="match status" value="1"/>
</dbReference>
<keyword evidence="7 15" id="KW-0067">ATP-binding</keyword>
<evidence type="ECO:0000256" key="4">
    <source>
        <dbReference type="ARBA" id="ARBA00019335"/>
    </source>
</evidence>
<dbReference type="GO" id="GO:0004163">
    <property type="term" value="F:diphosphomevalonate decarboxylase activity"/>
    <property type="evidence" value="ECO:0007669"/>
    <property type="project" value="UniProtKB-UniRule"/>
</dbReference>
<evidence type="ECO:0000256" key="7">
    <source>
        <dbReference type="ARBA" id="ARBA00022840"/>
    </source>
</evidence>
<dbReference type="InterPro" id="IPR053859">
    <property type="entry name" value="MVD-like_N"/>
</dbReference>
<keyword evidence="6 15" id="KW-0547">Nucleotide-binding</keyword>
<evidence type="ECO:0000313" key="19">
    <source>
        <dbReference type="EMBL" id="KAK9877225.1"/>
    </source>
</evidence>
<evidence type="ECO:0000256" key="5">
    <source>
        <dbReference type="ARBA" id="ARBA00022516"/>
    </source>
</evidence>
<evidence type="ECO:0000256" key="9">
    <source>
        <dbReference type="ARBA" id="ARBA00023011"/>
    </source>
</evidence>
<evidence type="ECO:0000256" key="3">
    <source>
        <dbReference type="ARBA" id="ARBA00012296"/>
    </source>
</evidence>
<comment type="catalytic activity">
    <reaction evidence="14 15 16">
        <text>(R)-5-diphosphomevalonate + ATP = isopentenyl diphosphate + ADP + phosphate + CO2</text>
        <dbReference type="Rhea" id="RHEA:23732"/>
        <dbReference type="ChEBI" id="CHEBI:16526"/>
        <dbReference type="ChEBI" id="CHEBI:30616"/>
        <dbReference type="ChEBI" id="CHEBI:43474"/>
        <dbReference type="ChEBI" id="CHEBI:57557"/>
        <dbReference type="ChEBI" id="CHEBI:128769"/>
        <dbReference type="ChEBI" id="CHEBI:456216"/>
        <dbReference type="EC" id="4.1.1.33"/>
    </reaction>
</comment>
<evidence type="ECO:0000256" key="8">
    <source>
        <dbReference type="ARBA" id="ARBA00022955"/>
    </source>
</evidence>
<keyword evidence="10 15" id="KW-0443">Lipid metabolism</keyword>
<keyword evidence="16" id="KW-0152">Cholesterol biosynthesis</keyword>
<proteinExistence type="inferred from homology"/>
<dbReference type="Gene3D" id="3.30.230.10">
    <property type="match status" value="1"/>
</dbReference>
<evidence type="ECO:0000256" key="13">
    <source>
        <dbReference type="ARBA" id="ARBA00023239"/>
    </source>
</evidence>
<dbReference type="PANTHER" id="PTHR10977:SF3">
    <property type="entry name" value="DIPHOSPHOMEVALONATE DECARBOXYLASE"/>
    <property type="match status" value="1"/>
</dbReference>
<dbReference type="Proteomes" id="UP001431783">
    <property type="component" value="Unassembled WGS sequence"/>
</dbReference>
<evidence type="ECO:0000256" key="6">
    <source>
        <dbReference type="ARBA" id="ARBA00022741"/>
    </source>
</evidence>
<keyword evidence="9 16" id="KW-0756">Sterol biosynthesis</keyword>
<dbReference type="EC" id="4.1.1.33" evidence="3 15"/>
<sequence>MKIVTAVAPVNIAVIKYWGKRDETLILPINDSISATLSLEHMCAKTSIVCSPDLTETKFWLNGELQPTDSKRFQNCLREIKKLVNPNLEYLSWNLSICSENNFPTAAGLASSAAGYACLVYALAKIYEINGNISSIARMGSGSACRSIFGGWVRWQMGNTTDGSDSLAVQIAPETHWPEMRVLVLVVNDKTKTYSSTSGMKTSVETSTLLKHRAANIVPQRTKEMITAIKNKDYKTFAKLTMQDSNQFHAVCLDTYPPCFYLNDTSRAIIELIHFYNQNKGETKVAYTFDAGPNACLYLLEKDVAEVIAMINYVFPPTSLKSDYFKGDTVPSKKLDEEFTEVLSKHCQPEGKLKYVIYTRVGRGPKILLDSQDHLLTESGIPKFL</sequence>
<evidence type="ECO:0000256" key="16">
    <source>
        <dbReference type="RuleBase" id="RU363086"/>
    </source>
</evidence>
<dbReference type="InterPro" id="IPR005935">
    <property type="entry name" value="Mev_decarb"/>
</dbReference>
<dbReference type="Pfam" id="PF18376">
    <property type="entry name" value="MDD_C"/>
    <property type="match status" value="1"/>
</dbReference>
<evidence type="ECO:0000256" key="15">
    <source>
        <dbReference type="PIRNR" id="PIRNR015950"/>
    </source>
</evidence>
<dbReference type="FunFam" id="3.30.70.890:FF:000005">
    <property type="entry name" value="Diphosphomevalonate decarboxylase"/>
    <property type="match status" value="1"/>
</dbReference>
<dbReference type="InterPro" id="IPR020568">
    <property type="entry name" value="Ribosomal_Su5_D2-typ_SF"/>
</dbReference>
<evidence type="ECO:0000313" key="20">
    <source>
        <dbReference type="Proteomes" id="UP001431783"/>
    </source>
</evidence>
<dbReference type="InterPro" id="IPR014721">
    <property type="entry name" value="Ribsml_uS5_D2-typ_fold_subgr"/>
</dbReference>
<comment type="similarity">
    <text evidence="2 15 16">Belongs to the diphosphomevalonate decarboxylase family.</text>
</comment>
<organism evidence="19 20">
    <name type="scientific">Henosepilachna vigintioctopunctata</name>
    <dbReference type="NCBI Taxonomy" id="420089"/>
    <lineage>
        <taxon>Eukaryota</taxon>
        <taxon>Metazoa</taxon>
        <taxon>Ecdysozoa</taxon>
        <taxon>Arthropoda</taxon>
        <taxon>Hexapoda</taxon>
        <taxon>Insecta</taxon>
        <taxon>Pterygota</taxon>
        <taxon>Neoptera</taxon>
        <taxon>Endopterygota</taxon>
        <taxon>Coleoptera</taxon>
        <taxon>Polyphaga</taxon>
        <taxon>Cucujiformia</taxon>
        <taxon>Coccinelloidea</taxon>
        <taxon>Coccinellidae</taxon>
        <taxon>Epilachninae</taxon>
        <taxon>Epilachnini</taxon>
        <taxon>Henosepilachna</taxon>
    </lineage>
</organism>
<comment type="pathway">
    <text evidence="16">Steroid biosynthesis; cholesterol biosynthesis.</text>
</comment>
<dbReference type="NCBIfam" id="TIGR01240">
    <property type="entry name" value="mevDPdecarb"/>
    <property type="match status" value="1"/>
</dbReference>
<dbReference type="InterPro" id="IPR041431">
    <property type="entry name" value="Mvd1_C"/>
</dbReference>
<evidence type="ECO:0000259" key="17">
    <source>
        <dbReference type="Pfam" id="PF18376"/>
    </source>
</evidence>
<gene>
    <name evidence="19" type="ORF">WA026_016973</name>
</gene>
<feature type="domain" description="Diphosphomevalonate decarboxylase-like N-terminal" evidence="18">
    <location>
        <begin position="8"/>
        <end position="168"/>
    </location>
</feature>
<comment type="function">
    <text evidence="1 16">Catalyzes the ATP dependent decarboxylation of (R)-5-diphosphomevalonate to form isopentenyl diphosphate (IPP). Functions in the mevalonate (MVA) pathway leading to isopentenyl diphosphate (IPP), a key precursor for the biosynthesis of isoprenoids and sterol synthesis.</text>
</comment>
<evidence type="ECO:0000256" key="14">
    <source>
        <dbReference type="ARBA" id="ARBA00048154"/>
    </source>
</evidence>
<evidence type="ECO:0000256" key="1">
    <source>
        <dbReference type="ARBA" id="ARBA00003812"/>
    </source>
</evidence>
<dbReference type="GO" id="GO:0005524">
    <property type="term" value="F:ATP binding"/>
    <property type="evidence" value="ECO:0007669"/>
    <property type="project" value="UniProtKB-UniRule"/>
</dbReference>
<dbReference type="PANTHER" id="PTHR10977">
    <property type="entry name" value="DIPHOSPHOMEVALONATE DECARBOXYLASE"/>
    <property type="match status" value="1"/>
</dbReference>
<evidence type="ECO:0000256" key="11">
    <source>
        <dbReference type="ARBA" id="ARBA00023166"/>
    </source>
</evidence>
<keyword evidence="5 16" id="KW-0444">Lipid biosynthesis</keyword>
<dbReference type="GO" id="GO:0005829">
    <property type="term" value="C:cytosol"/>
    <property type="evidence" value="ECO:0007669"/>
    <property type="project" value="InterPro"/>
</dbReference>
<comment type="caution">
    <text evidence="19">The sequence shown here is derived from an EMBL/GenBank/DDBJ whole genome shotgun (WGS) entry which is preliminary data.</text>
</comment>
<accession>A0AAW1U415</accession>
<dbReference type="GO" id="GO:0006695">
    <property type="term" value="P:cholesterol biosynthetic process"/>
    <property type="evidence" value="ECO:0007669"/>
    <property type="project" value="UniProtKB-KW"/>
</dbReference>
<keyword evidence="12 16" id="KW-0753">Steroid metabolism</keyword>
<dbReference type="PIRSF" id="PIRSF015950">
    <property type="entry name" value="Mev_P_decrbx"/>
    <property type="match status" value="1"/>
</dbReference>
<dbReference type="InterPro" id="IPR029765">
    <property type="entry name" value="Mev_diP_decarb"/>
</dbReference>
<evidence type="ECO:0000256" key="10">
    <source>
        <dbReference type="ARBA" id="ARBA00023098"/>
    </source>
</evidence>
<dbReference type="SUPFAM" id="SSF54211">
    <property type="entry name" value="Ribosomal protein S5 domain 2-like"/>
    <property type="match status" value="1"/>
</dbReference>
<evidence type="ECO:0000256" key="2">
    <source>
        <dbReference type="ARBA" id="ARBA00008831"/>
    </source>
</evidence>
<dbReference type="EMBL" id="JARQZJ010000040">
    <property type="protein sequence ID" value="KAK9877225.1"/>
    <property type="molecule type" value="Genomic_DNA"/>
</dbReference>
<dbReference type="FunFam" id="3.30.230.10:FF:000080">
    <property type="entry name" value="Diphosphomevalonate decarboxylase"/>
    <property type="match status" value="1"/>
</dbReference>
<keyword evidence="16" id="KW-0153">Cholesterol metabolism</keyword>
<keyword evidence="20" id="KW-1185">Reference proteome</keyword>
<dbReference type="InterPro" id="IPR036554">
    <property type="entry name" value="GHMP_kinase_C_sf"/>
</dbReference>
<feature type="domain" description="Mvd1 C-terminal" evidence="17">
    <location>
        <begin position="182"/>
        <end position="368"/>
    </location>
</feature>
<keyword evidence="11 16" id="KW-1207">Sterol metabolism</keyword>
<evidence type="ECO:0000256" key="12">
    <source>
        <dbReference type="ARBA" id="ARBA00023221"/>
    </source>
</evidence>
<protein>
    <recommendedName>
        <fullName evidence="4 15">Diphosphomevalonate decarboxylase</fullName>
        <ecNumber evidence="3 15">4.1.1.33</ecNumber>
    </recommendedName>
</protein>
<keyword evidence="13 15" id="KW-0456">Lyase</keyword>
<dbReference type="AlphaFoldDB" id="A0AAW1U415"/>
<reference evidence="19 20" key="1">
    <citation type="submission" date="2023-03" db="EMBL/GenBank/DDBJ databases">
        <title>Genome insight into feeding habits of ladybird beetles.</title>
        <authorList>
            <person name="Li H.-S."/>
            <person name="Huang Y.-H."/>
            <person name="Pang H."/>
        </authorList>
    </citation>
    <scope>NUCLEOTIDE SEQUENCE [LARGE SCALE GENOMIC DNA]</scope>
    <source>
        <strain evidence="19">SYSU_2023b</strain>
        <tissue evidence="19">Whole body</tissue>
    </source>
</reference>
<keyword evidence="8 16" id="KW-0752">Steroid biosynthesis</keyword>
<dbReference type="Pfam" id="PF22700">
    <property type="entry name" value="MVD-like_N"/>
    <property type="match status" value="1"/>
</dbReference>
<name>A0AAW1U415_9CUCU</name>
<dbReference type="Gene3D" id="3.30.70.890">
    <property type="entry name" value="GHMP kinase, C-terminal domain"/>
    <property type="match status" value="1"/>
</dbReference>
<dbReference type="GO" id="GO:0019287">
    <property type="term" value="P:isopentenyl diphosphate biosynthetic process, mevalonate pathway"/>
    <property type="evidence" value="ECO:0007669"/>
    <property type="project" value="UniProtKB-UniRule"/>
</dbReference>